<dbReference type="InterPro" id="IPR006664">
    <property type="entry name" value="OMP_bac"/>
</dbReference>
<keyword evidence="5" id="KW-0732">Signal</keyword>
<dbReference type="Proteomes" id="UP000436822">
    <property type="component" value="Unassembled WGS sequence"/>
</dbReference>
<dbReference type="PRINTS" id="PR01021">
    <property type="entry name" value="OMPADOMAIN"/>
</dbReference>
<feature type="chain" id="PRO_5026683986" evidence="5">
    <location>
        <begin position="24"/>
        <end position="218"/>
    </location>
</feature>
<dbReference type="PANTHER" id="PTHR30329">
    <property type="entry name" value="STATOR ELEMENT OF FLAGELLAR MOTOR COMPLEX"/>
    <property type="match status" value="1"/>
</dbReference>
<dbReference type="InterPro" id="IPR039567">
    <property type="entry name" value="Gly-zipper"/>
</dbReference>
<dbReference type="OrthoDB" id="9782229at2"/>
<sequence length="218" mass="22714">MTSKLLITAAAVLALGACTEAQLANGNGDPNQRAKTGALIGGAIGGLVGASSDDDKLIKGVVGAGVGAAVGGVIGNQLDKQAAELRRDIPDERIRIENTGSELVVTMPQDLLFAVDSASVRSDLQSDLRALANNLRDYPDTTVNIIGHTDSTGSDSYNFSLSERRADAVSFVLQDAGVSRGRIRSFGEGETRPIASNETASGRARNRRVEIIIRPNAA</sequence>
<name>A0A6N6J9Z2_9RHOB</name>
<dbReference type="PROSITE" id="PS01068">
    <property type="entry name" value="OMPA_1"/>
    <property type="match status" value="1"/>
</dbReference>
<dbReference type="EMBL" id="BLJE01000001">
    <property type="protein sequence ID" value="GFE63071.1"/>
    <property type="molecule type" value="Genomic_DNA"/>
</dbReference>
<protein>
    <submittedName>
        <fullName evidence="7">Membrane protein</fullName>
    </submittedName>
</protein>
<dbReference type="InterPro" id="IPR006690">
    <property type="entry name" value="OMPA-like_CS"/>
</dbReference>
<dbReference type="RefSeq" id="WP_159804055.1">
    <property type="nucleotide sequence ID" value="NZ_BLJE01000001.1"/>
</dbReference>
<dbReference type="Gene3D" id="3.30.1330.60">
    <property type="entry name" value="OmpA-like domain"/>
    <property type="match status" value="1"/>
</dbReference>
<comment type="subcellular location">
    <subcellularLocation>
        <location evidence="1">Cell outer membrane</location>
    </subcellularLocation>
</comment>
<evidence type="ECO:0000256" key="3">
    <source>
        <dbReference type="ARBA" id="ARBA00023237"/>
    </source>
</evidence>
<reference evidence="7 8" key="1">
    <citation type="submission" date="2019-12" db="EMBL/GenBank/DDBJ databases">
        <title>Litoreibacter badius sp. nov., a novel bacteriochlorophyll a-containing bacterium in the genus Litoreibacter.</title>
        <authorList>
            <person name="Kanamuro M."/>
            <person name="Takabe Y."/>
            <person name="Mori K."/>
            <person name="Takaichi S."/>
            <person name="Hanada S."/>
        </authorList>
    </citation>
    <scope>NUCLEOTIDE SEQUENCE [LARGE SCALE GENOMIC DNA]</scope>
    <source>
        <strain evidence="7 8">K6</strain>
    </source>
</reference>
<keyword evidence="8" id="KW-1185">Reference proteome</keyword>
<evidence type="ECO:0000313" key="8">
    <source>
        <dbReference type="Proteomes" id="UP000436822"/>
    </source>
</evidence>
<evidence type="ECO:0000256" key="5">
    <source>
        <dbReference type="SAM" id="SignalP"/>
    </source>
</evidence>
<accession>A0A6N6J9Z2</accession>
<dbReference type="GO" id="GO:0009279">
    <property type="term" value="C:cell outer membrane"/>
    <property type="evidence" value="ECO:0007669"/>
    <property type="project" value="UniProtKB-SubCell"/>
</dbReference>
<dbReference type="PROSITE" id="PS51123">
    <property type="entry name" value="OMPA_2"/>
    <property type="match status" value="1"/>
</dbReference>
<feature type="signal peptide" evidence="5">
    <location>
        <begin position="1"/>
        <end position="23"/>
    </location>
</feature>
<evidence type="ECO:0000256" key="4">
    <source>
        <dbReference type="PROSITE-ProRule" id="PRU00473"/>
    </source>
</evidence>
<organism evidence="7 8">
    <name type="scientific">Litoreibacter roseus</name>
    <dbReference type="NCBI Taxonomy" id="2601869"/>
    <lineage>
        <taxon>Bacteria</taxon>
        <taxon>Pseudomonadati</taxon>
        <taxon>Pseudomonadota</taxon>
        <taxon>Alphaproteobacteria</taxon>
        <taxon>Rhodobacterales</taxon>
        <taxon>Roseobacteraceae</taxon>
        <taxon>Litoreibacter</taxon>
    </lineage>
</organism>
<feature type="domain" description="OmpA-like" evidence="6">
    <location>
        <begin position="100"/>
        <end position="217"/>
    </location>
</feature>
<dbReference type="Pfam" id="PF13488">
    <property type="entry name" value="Gly-zipper_Omp"/>
    <property type="match status" value="1"/>
</dbReference>
<dbReference type="InterPro" id="IPR036737">
    <property type="entry name" value="OmpA-like_sf"/>
</dbReference>
<gene>
    <name evidence="7" type="ORF">KIN_01450</name>
</gene>
<evidence type="ECO:0000256" key="1">
    <source>
        <dbReference type="ARBA" id="ARBA00004442"/>
    </source>
</evidence>
<dbReference type="CDD" id="cd07185">
    <property type="entry name" value="OmpA_C-like"/>
    <property type="match status" value="1"/>
</dbReference>
<dbReference type="PANTHER" id="PTHR30329:SF21">
    <property type="entry name" value="LIPOPROTEIN YIAD-RELATED"/>
    <property type="match status" value="1"/>
</dbReference>
<dbReference type="InterPro" id="IPR050330">
    <property type="entry name" value="Bact_OuterMem_StrucFunc"/>
</dbReference>
<dbReference type="SUPFAM" id="SSF103088">
    <property type="entry name" value="OmpA-like"/>
    <property type="match status" value="1"/>
</dbReference>
<dbReference type="InterPro" id="IPR006665">
    <property type="entry name" value="OmpA-like"/>
</dbReference>
<dbReference type="Pfam" id="PF00691">
    <property type="entry name" value="OmpA"/>
    <property type="match status" value="1"/>
</dbReference>
<comment type="caution">
    <text evidence="7">The sequence shown here is derived from an EMBL/GenBank/DDBJ whole genome shotgun (WGS) entry which is preliminary data.</text>
</comment>
<keyword evidence="3" id="KW-0998">Cell outer membrane</keyword>
<dbReference type="PRINTS" id="PR01023">
    <property type="entry name" value="NAFLGMOTY"/>
</dbReference>
<evidence type="ECO:0000313" key="7">
    <source>
        <dbReference type="EMBL" id="GFE63071.1"/>
    </source>
</evidence>
<keyword evidence="2 4" id="KW-0472">Membrane</keyword>
<dbReference type="AlphaFoldDB" id="A0A6N6J9Z2"/>
<evidence type="ECO:0000256" key="2">
    <source>
        <dbReference type="ARBA" id="ARBA00023136"/>
    </source>
</evidence>
<proteinExistence type="predicted"/>
<evidence type="ECO:0000259" key="6">
    <source>
        <dbReference type="PROSITE" id="PS51123"/>
    </source>
</evidence>
<dbReference type="PROSITE" id="PS51257">
    <property type="entry name" value="PROKAR_LIPOPROTEIN"/>
    <property type="match status" value="1"/>
</dbReference>